<organism evidence="1 2">
    <name type="scientific">Neodrepanis coruscans</name>
    <name type="common">wattled asity</name>
    <dbReference type="NCBI Taxonomy" id="254563"/>
    <lineage>
        <taxon>Eukaryota</taxon>
        <taxon>Metazoa</taxon>
        <taxon>Chordata</taxon>
        <taxon>Craniata</taxon>
        <taxon>Vertebrata</taxon>
        <taxon>Euteleostomi</taxon>
        <taxon>Archelosauria</taxon>
        <taxon>Archosauria</taxon>
        <taxon>Dinosauria</taxon>
        <taxon>Saurischia</taxon>
        <taxon>Theropoda</taxon>
        <taxon>Coelurosauria</taxon>
        <taxon>Aves</taxon>
        <taxon>Neognathae</taxon>
        <taxon>Neoaves</taxon>
        <taxon>Telluraves</taxon>
        <taxon>Australaves</taxon>
        <taxon>Passeriformes</taxon>
        <taxon>Philepittidae</taxon>
        <taxon>Neodrepanis</taxon>
    </lineage>
</organism>
<gene>
    <name evidence="1" type="primary">Erv31_3</name>
    <name evidence="1" type="ORF">NEOCOR_R09643</name>
</gene>
<feature type="non-terminal residue" evidence="1">
    <location>
        <position position="1"/>
    </location>
</feature>
<dbReference type="Gene3D" id="1.10.287.210">
    <property type="match status" value="1"/>
</dbReference>
<evidence type="ECO:0000313" key="1">
    <source>
        <dbReference type="EMBL" id="NXS10722.1"/>
    </source>
</evidence>
<feature type="non-terminal residue" evidence="1">
    <location>
        <position position="51"/>
    </location>
</feature>
<dbReference type="Proteomes" id="UP000560066">
    <property type="component" value="Unassembled WGS sequence"/>
</dbReference>
<accession>A0A7L2RMX9</accession>
<proteinExistence type="predicted"/>
<dbReference type="OrthoDB" id="8949317at2759"/>
<protein>
    <submittedName>
        <fullName evidence="1">ENR1 protein</fullName>
    </submittedName>
</protein>
<keyword evidence="2" id="KW-1185">Reference proteome</keyword>
<reference evidence="1 2" key="1">
    <citation type="submission" date="2019-09" db="EMBL/GenBank/DDBJ databases">
        <title>Bird 10,000 Genomes (B10K) Project - Family phase.</title>
        <authorList>
            <person name="Zhang G."/>
        </authorList>
    </citation>
    <scope>NUCLEOTIDE SEQUENCE [LARGE SCALE GENOMIC DNA]</scope>
    <source>
        <strain evidence="1">B10K-DU-002-79</strain>
    </source>
</reference>
<dbReference type="SUPFAM" id="SSF58069">
    <property type="entry name" value="Virus ectodomain"/>
    <property type="match status" value="1"/>
</dbReference>
<comment type="caution">
    <text evidence="1">The sequence shown here is derived from an EMBL/GenBank/DDBJ whole genome shotgun (WGS) entry which is preliminary data.</text>
</comment>
<dbReference type="EMBL" id="VYZS01079310">
    <property type="protein sequence ID" value="NXS10722.1"/>
    <property type="molecule type" value="Genomic_DNA"/>
</dbReference>
<name>A0A7L2RMX9_9PASS</name>
<evidence type="ECO:0000313" key="2">
    <source>
        <dbReference type="Proteomes" id="UP000560066"/>
    </source>
</evidence>
<dbReference type="AlphaFoldDB" id="A0A7L2RMX9"/>
<sequence>LQAVLEIITNKTGDALTILARQRSKVITVVYQNQLALDYVLAKVGGICGKF</sequence>